<comment type="subcellular location">
    <subcellularLocation>
        <location evidence="1">Membrane</location>
        <topology evidence="1">Single-pass type I membrane protein</topology>
    </subcellularLocation>
</comment>
<evidence type="ECO:0000256" key="7">
    <source>
        <dbReference type="ARBA" id="ARBA00023157"/>
    </source>
</evidence>
<evidence type="ECO:0000256" key="2">
    <source>
        <dbReference type="ARBA" id="ARBA00022692"/>
    </source>
</evidence>
<dbReference type="CDD" id="cd00063">
    <property type="entry name" value="FN3"/>
    <property type="match status" value="1"/>
</dbReference>
<dbReference type="SUPFAM" id="SSF57535">
    <property type="entry name" value="Complement control module/SCR domain"/>
    <property type="match status" value="1"/>
</dbReference>
<organism evidence="14 15">
    <name type="scientific">Bugula neritina</name>
    <name type="common">Brown bryozoan</name>
    <name type="synonym">Sertularia neritina</name>
    <dbReference type="NCBI Taxonomy" id="10212"/>
    <lineage>
        <taxon>Eukaryota</taxon>
        <taxon>Metazoa</taxon>
        <taxon>Spiralia</taxon>
        <taxon>Lophotrochozoa</taxon>
        <taxon>Bryozoa</taxon>
        <taxon>Gymnolaemata</taxon>
        <taxon>Cheilostomatida</taxon>
        <taxon>Flustrina</taxon>
        <taxon>Buguloidea</taxon>
        <taxon>Bugulidae</taxon>
        <taxon>Bugula</taxon>
    </lineage>
</organism>
<evidence type="ECO:0000256" key="3">
    <source>
        <dbReference type="ARBA" id="ARBA00022729"/>
    </source>
</evidence>
<dbReference type="InterPro" id="IPR035976">
    <property type="entry name" value="Sushi/SCR/CCP_sf"/>
</dbReference>
<dbReference type="CDD" id="cd00033">
    <property type="entry name" value="CCP"/>
    <property type="match status" value="1"/>
</dbReference>
<proteinExistence type="predicted"/>
<feature type="domain" description="Fibronectin type-III" evidence="12">
    <location>
        <begin position="421"/>
        <end position="525"/>
    </location>
</feature>
<dbReference type="InterPro" id="IPR000436">
    <property type="entry name" value="Sushi_SCR_CCP_dom"/>
</dbReference>
<keyword evidence="5 11" id="KW-1133">Transmembrane helix</keyword>
<evidence type="ECO:0000256" key="9">
    <source>
        <dbReference type="PROSITE-ProRule" id="PRU00302"/>
    </source>
</evidence>
<feature type="domain" description="Sushi" evidence="13">
    <location>
        <begin position="658"/>
        <end position="720"/>
    </location>
</feature>
<dbReference type="SMART" id="SM00032">
    <property type="entry name" value="CCP"/>
    <property type="match status" value="1"/>
</dbReference>
<keyword evidence="15" id="KW-1185">Reference proteome</keyword>
<evidence type="ECO:0000256" key="8">
    <source>
        <dbReference type="ARBA" id="ARBA00023180"/>
    </source>
</evidence>
<dbReference type="AlphaFoldDB" id="A0A7J7KDQ5"/>
<evidence type="ECO:0000259" key="13">
    <source>
        <dbReference type="PROSITE" id="PS50923"/>
    </source>
</evidence>
<dbReference type="PROSITE" id="PS50923">
    <property type="entry name" value="SUSHI"/>
    <property type="match status" value="1"/>
</dbReference>
<sequence>MIIRYYIIKQIPSFPIGIWQPWTATKGDYLNSGVQKYNQVSTLDLRDCMSFCLQDEDIKYNCSSIVKSASGDQCEIVNKRSDDTGVTPEVNTDYQYFNLPLWYSDNSDSTTNTKIKNYGSAGTAFMLLFNYKIEADGYLVGWKYMIARSTDHCDSYAAIWRQTGEGNSAVFNLITETLLTPEDVSTGGIRFQFVQNSTGVVRKGDFLALYVEDLSNSSCRGNLVSFRPSGSGDPPAYVHYISYSNRKRVDRLTLSDVKQEYRGVALRAYIAEILKLSEDPVSSHRDVSPGEIRITWEFPATTSKQELTTTHFKIECLDNSNFNTIISSKLVSIDYRETVISNLNIQQPHYARVPTEADDCVSSVTLTHGSGQLSNQIKTEPWTFTKQQGVTFELTIKVQLQDGHDNIIWQKEYTTSKAPNPPEGLTVDTITSTSVTISWSAVDYTDNIYSIQQYQVTCITTNNTFNDSVTVDSVSYYNTSESSTTSLTIESLYSQVEYSCTVKALLSENEFGESSREIVFWTKPEEPVLTYSNNNIVIPSEETITVPLPNITSSDDMLKGYDSMVIVVEKLSSRKKRSITVDSIDNVTVYVTASFPVTNYSSSFSVGDNQIYGGYWNRPLDNQYAYHVAVGFKAKTEDDVLKLTTIPGAESVRLVQPIRCSEPSPVTNAVTQVSDDIWNLNSTVFYYCDEGYTRRGPAIVICELVDGKGEWSDNLPICELPTQCWVVGVAVGVPMGFIIILLVVIIGVMLVRRFSGTESGENRGQPNPEYEEVGLAPASSKNQGGTPDVPAQSAEYETTSPQATLDDHVYEKVTKQTEQVCYENNLTITEKC</sequence>
<evidence type="ECO:0000256" key="11">
    <source>
        <dbReference type="SAM" id="Phobius"/>
    </source>
</evidence>
<dbReference type="InterPro" id="IPR036116">
    <property type="entry name" value="FN3_sf"/>
</dbReference>
<accession>A0A7J7KDQ5</accession>
<dbReference type="Pfam" id="PF00084">
    <property type="entry name" value="Sushi"/>
    <property type="match status" value="1"/>
</dbReference>
<dbReference type="SUPFAM" id="SSF49265">
    <property type="entry name" value="Fibronectin type III"/>
    <property type="match status" value="1"/>
</dbReference>
<keyword evidence="9" id="KW-0768">Sushi</keyword>
<feature type="region of interest" description="Disordered" evidence="10">
    <location>
        <begin position="757"/>
        <end position="804"/>
    </location>
</feature>
<keyword evidence="7" id="KW-1015">Disulfide bond</keyword>
<keyword evidence="3" id="KW-0732">Signal</keyword>
<dbReference type="InterPro" id="IPR057598">
    <property type="entry name" value="Fn3_PTPRU"/>
</dbReference>
<dbReference type="PANTHER" id="PTHR24051:SF9">
    <property type="entry name" value="FIBRONECTIN TYPE-III DOMAIN-CONTAINING PROTEIN"/>
    <property type="match status" value="1"/>
</dbReference>
<dbReference type="SUPFAM" id="SSF57414">
    <property type="entry name" value="Hairpin loop containing domain-like"/>
    <property type="match status" value="1"/>
</dbReference>
<evidence type="ECO:0000259" key="12">
    <source>
        <dbReference type="PROSITE" id="PS50853"/>
    </source>
</evidence>
<dbReference type="Proteomes" id="UP000593567">
    <property type="component" value="Unassembled WGS sequence"/>
</dbReference>
<keyword evidence="6 11" id="KW-0472">Membrane</keyword>
<dbReference type="SMART" id="SM00060">
    <property type="entry name" value="FN3"/>
    <property type="match status" value="1"/>
</dbReference>
<evidence type="ECO:0000256" key="6">
    <source>
        <dbReference type="ARBA" id="ARBA00023136"/>
    </source>
</evidence>
<dbReference type="Pfam" id="PF00041">
    <property type="entry name" value="fn3"/>
    <property type="match status" value="1"/>
</dbReference>
<name>A0A7J7KDQ5_BUGNE</name>
<reference evidence="14" key="1">
    <citation type="submission" date="2020-06" db="EMBL/GenBank/DDBJ databases">
        <title>Draft genome of Bugula neritina, a colonial animal packing powerful symbionts and potential medicines.</title>
        <authorList>
            <person name="Rayko M."/>
        </authorList>
    </citation>
    <scope>NUCLEOTIDE SEQUENCE [LARGE SCALE GENOMIC DNA]</scope>
    <source>
        <strain evidence="14">Kwan_BN1</strain>
    </source>
</reference>
<protein>
    <submittedName>
        <fullName evidence="14">Uncharacterized protein</fullName>
    </submittedName>
</protein>
<keyword evidence="4" id="KW-0677">Repeat</keyword>
<evidence type="ECO:0000256" key="4">
    <source>
        <dbReference type="ARBA" id="ARBA00022737"/>
    </source>
</evidence>
<dbReference type="InterPro" id="IPR013783">
    <property type="entry name" value="Ig-like_fold"/>
</dbReference>
<gene>
    <name evidence="14" type="ORF">EB796_005379</name>
</gene>
<comment type="caution">
    <text evidence="14">The sequence shown here is derived from an EMBL/GenBank/DDBJ whole genome shotgun (WGS) entry which is preliminary data.</text>
</comment>
<keyword evidence="8" id="KW-0325">Glycoprotein</keyword>
<evidence type="ECO:0000256" key="5">
    <source>
        <dbReference type="ARBA" id="ARBA00022989"/>
    </source>
</evidence>
<dbReference type="EMBL" id="VXIV02000748">
    <property type="protein sequence ID" value="KAF6036313.1"/>
    <property type="molecule type" value="Genomic_DNA"/>
</dbReference>
<comment type="caution">
    <text evidence="9">Lacks conserved residue(s) required for the propagation of feature annotation.</text>
</comment>
<evidence type="ECO:0000256" key="10">
    <source>
        <dbReference type="SAM" id="MobiDB-lite"/>
    </source>
</evidence>
<dbReference type="PANTHER" id="PTHR24051">
    <property type="entry name" value="SUSHI DOMAIN-CONTAINING PROTEIN 1"/>
    <property type="match status" value="1"/>
</dbReference>
<keyword evidence="2 11" id="KW-0812">Transmembrane</keyword>
<dbReference type="Pfam" id="PF23144">
    <property type="entry name" value="Fn3_PTPRU"/>
    <property type="match status" value="1"/>
</dbReference>
<dbReference type="GO" id="GO:0016020">
    <property type="term" value="C:membrane"/>
    <property type="evidence" value="ECO:0007669"/>
    <property type="project" value="UniProtKB-SubCell"/>
</dbReference>
<evidence type="ECO:0000313" key="14">
    <source>
        <dbReference type="EMBL" id="KAF6036313.1"/>
    </source>
</evidence>
<evidence type="ECO:0000256" key="1">
    <source>
        <dbReference type="ARBA" id="ARBA00004479"/>
    </source>
</evidence>
<dbReference type="PROSITE" id="PS50853">
    <property type="entry name" value="FN3"/>
    <property type="match status" value="1"/>
</dbReference>
<dbReference type="InterPro" id="IPR051622">
    <property type="entry name" value="R-tyr_protein_phosphatases"/>
</dbReference>
<dbReference type="OrthoDB" id="6073264at2759"/>
<feature type="transmembrane region" description="Helical" evidence="11">
    <location>
        <begin position="725"/>
        <end position="751"/>
    </location>
</feature>
<dbReference type="Gene3D" id="2.10.70.10">
    <property type="entry name" value="Complement Module, domain 1"/>
    <property type="match status" value="1"/>
</dbReference>
<dbReference type="InterPro" id="IPR003961">
    <property type="entry name" value="FN3_dom"/>
</dbReference>
<evidence type="ECO:0000313" key="15">
    <source>
        <dbReference type="Proteomes" id="UP000593567"/>
    </source>
</evidence>
<dbReference type="Gene3D" id="2.60.40.10">
    <property type="entry name" value="Immunoglobulins"/>
    <property type="match status" value="1"/>
</dbReference>